<evidence type="ECO:0000313" key="1">
    <source>
        <dbReference type="EMBL" id="MFC7189584.1"/>
    </source>
</evidence>
<dbReference type="Proteomes" id="UP001596417">
    <property type="component" value="Unassembled WGS sequence"/>
</dbReference>
<name>A0ABD5YJN2_9EURY</name>
<accession>A0ABD5YJN2</accession>
<protein>
    <submittedName>
        <fullName evidence="1">Uncharacterized protein</fullName>
    </submittedName>
</protein>
<gene>
    <name evidence="1" type="ORF">ACFQL7_06755</name>
</gene>
<dbReference type="GeneID" id="76199145"/>
<dbReference type="RefSeq" id="WP_264554879.1">
    <property type="nucleotide sequence ID" value="NZ_CP109979.1"/>
</dbReference>
<evidence type="ECO:0000313" key="2">
    <source>
        <dbReference type="Proteomes" id="UP001596417"/>
    </source>
</evidence>
<keyword evidence="2" id="KW-1185">Reference proteome</keyword>
<dbReference type="AlphaFoldDB" id="A0ABD5YJN2"/>
<sequence length="107" mass="11906">MGITDRCNSVPVRDHCGVVIVPKRHIYDYKELLVSVDDTVFLTAVRGNTTANLYQLPHPIDATRSPNATDTADQSNVPGVSRLIDHHCRCCDGWPFQRTDAFPTIAQ</sequence>
<comment type="caution">
    <text evidence="1">The sequence shown here is derived from an EMBL/GenBank/DDBJ whole genome shotgun (WGS) entry which is preliminary data.</text>
</comment>
<dbReference type="EMBL" id="JBHTAX010000001">
    <property type="protein sequence ID" value="MFC7189584.1"/>
    <property type="molecule type" value="Genomic_DNA"/>
</dbReference>
<proteinExistence type="predicted"/>
<organism evidence="1 2">
    <name type="scientific">Halocatena marina</name>
    <dbReference type="NCBI Taxonomy" id="2934937"/>
    <lineage>
        <taxon>Archaea</taxon>
        <taxon>Methanobacteriati</taxon>
        <taxon>Methanobacteriota</taxon>
        <taxon>Stenosarchaea group</taxon>
        <taxon>Halobacteria</taxon>
        <taxon>Halobacteriales</taxon>
        <taxon>Natronomonadaceae</taxon>
        <taxon>Halocatena</taxon>
    </lineage>
</organism>
<reference evidence="1 2" key="1">
    <citation type="journal article" date="2019" name="Int. J. Syst. Evol. Microbiol.">
        <title>The Global Catalogue of Microorganisms (GCM) 10K type strain sequencing project: providing services to taxonomists for standard genome sequencing and annotation.</title>
        <authorList>
            <consortium name="The Broad Institute Genomics Platform"/>
            <consortium name="The Broad Institute Genome Sequencing Center for Infectious Disease"/>
            <person name="Wu L."/>
            <person name="Ma J."/>
        </authorList>
    </citation>
    <scope>NUCLEOTIDE SEQUENCE [LARGE SCALE GENOMIC DNA]</scope>
    <source>
        <strain evidence="1 2">RDMS1</strain>
    </source>
</reference>